<dbReference type="InterPro" id="IPR025626">
    <property type="entry name" value="YyzF"/>
</dbReference>
<name>A0A2T4U609_9BACI</name>
<comment type="caution">
    <text evidence="1">The sequence shown here is derived from an EMBL/GenBank/DDBJ whole genome shotgun (WGS) entry which is preliminary data.</text>
</comment>
<evidence type="ECO:0000313" key="1">
    <source>
        <dbReference type="EMBL" id="PTL38848.1"/>
    </source>
</evidence>
<dbReference type="EMBL" id="PZJJ01000013">
    <property type="protein sequence ID" value="PTL38848.1"/>
    <property type="molecule type" value="Genomic_DNA"/>
</dbReference>
<dbReference type="RefSeq" id="WP_107584980.1">
    <property type="nucleotide sequence ID" value="NZ_PZJJ01000013.1"/>
</dbReference>
<dbReference type="AlphaFoldDB" id="A0A2T4U609"/>
<organism evidence="1 2">
    <name type="scientific">Alkalicoccus saliphilus</name>
    <dbReference type="NCBI Taxonomy" id="200989"/>
    <lineage>
        <taxon>Bacteria</taxon>
        <taxon>Bacillati</taxon>
        <taxon>Bacillota</taxon>
        <taxon>Bacilli</taxon>
        <taxon>Bacillales</taxon>
        <taxon>Bacillaceae</taxon>
        <taxon>Alkalicoccus</taxon>
    </lineage>
</organism>
<protein>
    <submittedName>
        <fullName evidence="1">CxxH/CxxC protein</fullName>
    </submittedName>
</protein>
<gene>
    <name evidence="1" type="ORF">C6Y45_09440</name>
</gene>
<dbReference type="NCBIfam" id="TIGR04129">
    <property type="entry name" value="CxxH_BA5709"/>
    <property type="match status" value="1"/>
</dbReference>
<keyword evidence="2" id="KW-1185">Reference proteome</keyword>
<dbReference type="Pfam" id="PF14116">
    <property type="entry name" value="YyzF"/>
    <property type="match status" value="1"/>
</dbReference>
<reference evidence="1 2" key="1">
    <citation type="submission" date="2018-03" db="EMBL/GenBank/DDBJ databases">
        <title>Alkalicoccus saliphilus sp. nov., isolated from a mineral pool.</title>
        <authorList>
            <person name="Zhao B."/>
        </authorList>
    </citation>
    <scope>NUCLEOTIDE SEQUENCE [LARGE SCALE GENOMIC DNA]</scope>
    <source>
        <strain evidence="1 2">6AG</strain>
    </source>
</reference>
<dbReference type="OrthoDB" id="1652387at2"/>
<proteinExistence type="predicted"/>
<accession>A0A2T4U609</accession>
<evidence type="ECO:0000313" key="2">
    <source>
        <dbReference type="Proteomes" id="UP000240509"/>
    </source>
</evidence>
<sequence>MVYSCIEHIEEALEEVLEDDGPPPVMEEAQAGKACFICGGEAVYQVEAG</sequence>
<dbReference type="Proteomes" id="UP000240509">
    <property type="component" value="Unassembled WGS sequence"/>
</dbReference>